<organism evidence="1 2">
    <name type="scientific">Holotrichia oblita</name>
    <name type="common">Chafer beetle</name>
    <dbReference type="NCBI Taxonomy" id="644536"/>
    <lineage>
        <taxon>Eukaryota</taxon>
        <taxon>Metazoa</taxon>
        <taxon>Ecdysozoa</taxon>
        <taxon>Arthropoda</taxon>
        <taxon>Hexapoda</taxon>
        <taxon>Insecta</taxon>
        <taxon>Pterygota</taxon>
        <taxon>Neoptera</taxon>
        <taxon>Endopterygota</taxon>
        <taxon>Coleoptera</taxon>
        <taxon>Polyphaga</taxon>
        <taxon>Scarabaeiformia</taxon>
        <taxon>Scarabaeidae</taxon>
        <taxon>Melolonthinae</taxon>
        <taxon>Holotrichia</taxon>
    </lineage>
</organism>
<keyword evidence="2" id="KW-1185">Reference proteome</keyword>
<dbReference type="Proteomes" id="UP001056778">
    <property type="component" value="Chromosome 4"/>
</dbReference>
<dbReference type="EMBL" id="CM043018">
    <property type="protein sequence ID" value="KAI4463330.1"/>
    <property type="molecule type" value="Genomic_DNA"/>
</dbReference>
<proteinExistence type="predicted"/>
<reference evidence="1" key="1">
    <citation type="submission" date="2022-04" db="EMBL/GenBank/DDBJ databases">
        <title>Chromosome-scale genome assembly of Holotrichia oblita Faldermann.</title>
        <authorList>
            <person name="Rongchong L."/>
        </authorList>
    </citation>
    <scope>NUCLEOTIDE SEQUENCE</scope>
    <source>
        <strain evidence="1">81SQS9</strain>
    </source>
</reference>
<protein>
    <submittedName>
        <fullName evidence="1">Mina53 myc induced nuclear antigen</fullName>
    </submittedName>
</protein>
<evidence type="ECO:0000313" key="2">
    <source>
        <dbReference type="Proteomes" id="UP001056778"/>
    </source>
</evidence>
<comment type="caution">
    <text evidence="1">The sequence shown here is derived from an EMBL/GenBank/DDBJ whole genome shotgun (WGS) entry which is preliminary data.</text>
</comment>
<name>A0ACB9T9H0_HOLOL</name>
<accession>A0ACB9T9H0</accession>
<sequence>MLSAFAVYNSNAELKNSFKKKKLQQKSVAIKKKKVDPKRGAHYVDGVKNNASPKNDECLKKTALKPKLNALKKHEKIKEMIACSPPLTLQESIRKKLRKNKVKTKRKSMKIAEIDSEVFNKPLDLLNYLLAPIDISDFFNTYWETKPLHIVRNKEDYFKNILSSNQLDKMLRENLLYYTKNVDVVTYENGERQTHNPEGRAIPANVWDYYMNGCSVRIMNPHTYNQKVRDLLSTLQEYFGTMVGVNVYLTPAGSQGFAPHYDDIEAFVIQLEGRKHWKIYAPRNNNEELPRYSSPNIPRKELQAPIKELTLHAGDLLYFPRGFIHEASTDSDAHSLHITVSVYQNTSYVDLLEKLLPNAIKKASENDISFRKGLPLNYLKHIGMINSNKKSPERTEILNNVKELIYKLVDYASVDMAADQMGRKFMYEALPPNLSVSEKERSSKEDGDRMNDGIVKNIASFSPDTMVRFTRYYTQRLVLEESIVRIYYCTENANVYHGEEEQFLDLDNTSIDMITTLQNMYPHYITIEDLPGHDQIQKIQVISDLWERGLIVTKKPLEIEDE</sequence>
<evidence type="ECO:0000313" key="1">
    <source>
        <dbReference type="EMBL" id="KAI4463330.1"/>
    </source>
</evidence>
<gene>
    <name evidence="1" type="ORF">MML48_4g00005446</name>
</gene>